<keyword evidence="3" id="KW-1185">Reference proteome</keyword>
<keyword evidence="1" id="KW-0472">Membrane</keyword>
<proteinExistence type="predicted"/>
<evidence type="ECO:0000313" key="2">
    <source>
        <dbReference type="EMBL" id="KAH9836506.1"/>
    </source>
</evidence>
<feature type="transmembrane region" description="Helical" evidence="1">
    <location>
        <begin position="40"/>
        <end position="62"/>
    </location>
</feature>
<gene>
    <name evidence="2" type="ORF">C8Q71DRAFT_45772</name>
</gene>
<evidence type="ECO:0000313" key="3">
    <source>
        <dbReference type="Proteomes" id="UP000814176"/>
    </source>
</evidence>
<accession>A0ABQ8KFE6</accession>
<sequence length="111" mass="12358">MCGTARLALLPGSKLCLPLSSNFAVFNINTHCNTAFVTPVYISAFLVFILQIVRCFLILYVLGARMEIPMSLMMWWSSPLTFISFLIGVVRHEYSGTTGGRRSAPWYSANS</sequence>
<reference evidence="2 3" key="1">
    <citation type="journal article" date="2021" name="Environ. Microbiol.">
        <title>Gene family expansions and transcriptome signatures uncover fungal adaptations to wood decay.</title>
        <authorList>
            <person name="Hage H."/>
            <person name="Miyauchi S."/>
            <person name="Viragh M."/>
            <person name="Drula E."/>
            <person name="Min B."/>
            <person name="Chaduli D."/>
            <person name="Navarro D."/>
            <person name="Favel A."/>
            <person name="Norest M."/>
            <person name="Lesage-Meessen L."/>
            <person name="Balint B."/>
            <person name="Merenyi Z."/>
            <person name="de Eugenio L."/>
            <person name="Morin E."/>
            <person name="Martinez A.T."/>
            <person name="Baldrian P."/>
            <person name="Stursova M."/>
            <person name="Martinez M.J."/>
            <person name="Novotny C."/>
            <person name="Magnuson J.K."/>
            <person name="Spatafora J.W."/>
            <person name="Maurice S."/>
            <person name="Pangilinan J."/>
            <person name="Andreopoulos W."/>
            <person name="LaButti K."/>
            <person name="Hundley H."/>
            <person name="Na H."/>
            <person name="Kuo A."/>
            <person name="Barry K."/>
            <person name="Lipzen A."/>
            <person name="Henrissat B."/>
            <person name="Riley R."/>
            <person name="Ahrendt S."/>
            <person name="Nagy L.G."/>
            <person name="Grigoriev I.V."/>
            <person name="Martin F."/>
            <person name="Rosso M.N."/>
        </authorList>
    </citation>
    <scope>NUCLEOTIDE SEQUENCE [LARGE SCALE GENOMIC DNA]</scope>
    <source>
        <strain evidence="2 3">CIRM-BRFM 1785</strain>
    </source>
</reference>
<keyword evidence="1" id="KW-0812">Transmembrane</keyword>
<dbReference type="RefSeq" id="XP_047778744.1">
    <property type="nucleotide sequence ID" value="XM_047918661.1"/>
</dbReference>
<dbReference type="EMBL" id="JADCUA010000010">
    <property type="protein sequence ID" value="KAH9836506.1"/>
    <property type="molecule type" value="Genomic_DNA"/>
</dbReference>
<feature type="transmembrane region" description="Helical" evidence="1">
    <location>
        <begin position="74"/>
        <end position="92"/>
    </location>
</feature>
<evidence type="ECO:0000256" key="1">
    <source>
        <dbReference type="SAM" id="Phobius"/>
    </source>
</evidence>
<protein>
    <submittedName>
        <fullName evidence="2">Uncharacterized protein</fullName>
    </submittedName>
</protein>
<keyword evidence="1" id="KW-1133">Transmembrane helix</keyword>
<organism evidence="2 3">
    <name type="scientific">Rhodofomes roseus</name>
    <dbReference type="NCBI Taxonomy" id="34475"/>
    <lineage>
        <taxon>Eukaryota</taxon>
        <taxon>Fungi</taxon>
        <taxon>Dikarya</taxon>
        <taxon>Basidiomycota</taxon>
        <taxon>Agaricomycotina</taxon>
        <taxon>Agaricomycetes</taxon>
        <taxon>Polyporales</taxon>
        <taxon>Rhodofomes</taxon>
    </lineage>
</organism>
<comment type="caution">
    <text evidence="2">The sequence shown here is derived from an EMBL/GenBank/DDBJ whole genome shotgun (WGS) entry which is preliminary data.</text>
</comment>
<dbReference type="Proteomes" id="UP000814176">
    <property type="component" value="Unassembled WGS sequence"/>
</dbReference>
<dbReference type="GeneID" id="71999393"/>
<name>A0ABQ8KFE6_9APHY</name>